<reference evidence="7" key="1">
    <citation type="journal article" date="2023" name="Mol. Biol. Evol.">
        <title>Third-Generation Sequencing Reveals the Adaptive Role of the Epigenome in Three Deep-Sea Polychaetes.</title>
        <authorList>
            <person name="Perez M."/>
            <person name="Aroh O."/>
            <person name="Sun Y."/>
            <person name="Lan Y."/>
            <person name="Juniper S.K."/>
            <person name="Young C.R."/>
            <person name="Angers B."/>
            <person name="Qian P.Y."/>
        </authorList>
    </citation>
    <scope>NUCLEOTIDE SEQUENCE</scope>
    <source>
        <strain evidence="7">P08H-3</strain>
    </source>
</reference>
<dbReference type="InterPro" id="IPR005112">
    <property type="entry name" value="dDENN_dom"/>
</dbReference>
<evidence type="ECO:0000259" key="3">
    <source>
        <dbReference type="PROSITE" id="PS50003"/>
    </source>
</evidence>
<dbReference type="CDD" id="cd14534">
    <property type="entry name" value="PTP-MTMR5-like"/>
    <property type="match status" value="1"/>
</dbReference>
<dbReference type="CDD" id="cd01235">
    <property type="entry name" value="PH_Sbf1_hMTMR5"/>
    <property type="match status" value="1"/>
</dbReference>
<evidence type="ECO:0000259" key="5">
    <source>
        <dbReference type="PROSITE" id="PS50211"/>
    </source>
</evidence>
<feature type="domain" description="UDENN" evidence="5">
    <location>
        <begin position="1"/>
        <end position="388"/>
    </location>
</feature>
<dbReference type="GO" id="GO:0005737">
    <property type="term" value="C:cytoplasm"/>
    <property type="evidence" value="ECO:0007669"/>
    <property type="project" value="TreeGrafter"/>
</dbReference>
<dbReference type="Gene3D" id="2.30.29.30">
    <property type="entry name" value="Pleckstrin-homology domain (PH domain)/Phosphotyrosine-binding domain (PTB)"/>
    <property type="match status" value="1"/>
</dbReference>
<dbReference type="SMART" id="SM00233">
    <property type="entry name" value="PH"/>
    <property type="match status" value="1"/>
</dbReference>
<keyword evidence="8" id="KW-1185">Reference proteome</keyword>
<dbReference type="CDD" id="cd13208">
    <property type="entry name" value="PH-GRAM_MTMR5_MTMR13"/>
    <property type="match status" value="1"/>
</dbReference>
<dbReference type="PROSITE" id="PS51339">
    <property type="entry name" value="PPASE_MYOTUBULARIN"/>
    <property type="match status" value="1"/>
</dbReference>
<dbReference type="Pfam" id="PF02893">
    <property type="entry name" value="GRAM"/>
    <property type="match status" value="1"/>
</dbReference>
<accession>A0AAD9KBG4</accession>
<dbReference type="InterPro" id="IPR010569">
    <property type="entry name" value="Myotubularin-like_Pase_dom"/>
</dbReference>
<evidence type="ECO:0000259" key="4">
    <source>
        <dbReference type="PROSITE" id="PS50081"/>
    </source>
</evidence>
<dbReference type="InterPro" id="IPR005113">
    <property type="entry name" value="uDENN_dom"/>
</dbReference>
<dbReference type="SMART" id="SM00568">
    <property type="entry name" value="GRAM"/>
    <property type="match status" value="1"/>
</dbReference>
<gene>
    <name evidence="7" type="ORF">LSH36_20g05025</name>
</gene>
<dbReference type="SMART" id="SM00109">
    <property type="entry name" value="C1"/>
    <property type="match status" value="1"/>
</dbReference>
<dbReference type="Pfam" id="PF06602">
    <property type="entry name" value="Myotub-related"/>
    <property type="match status" value="1"/>
</dbReference>
<dbReference type="Pfam" id="PF00169">
    <property type="entry name" value="PH"/>
    <property type="match status" value="1"/>
</dbReference>
<dbReference type="InterPro" id="IPR011993">
    <property type="entry name" value="PH-like_dom_sf"/>
</dbReference>
<dbReference type="GO" id="GO:0005085">
    <property type="term" value="F:guanyl-nucleotide exchange factor activity"/>
    <property type="evidence" value="ECO:0007669"/>
    <property type="project" value="TreeGrafter"/>
</dbReference>
<dbReference type="InterPro" id="IPR029021">
    <property type="entry name" value="Prot-tyrosine_phosphatase-like"/>
</dbReference>
<dbReference type="Gene3D" id="3.30.60.20">
    <property type="match status" value="1"/>
</dbReference>
<dbReference type="SUPFAM" id="SSF50729">
    <property type="entry name" value="PH domain-like"/>
    <property type="match status" value="2"/>
</dbReference>
<comment type="similarity">
    <text evidence="1">Belongs to the protein-tyrosine phosphatase family. Non-receptor class myotubularin subfamily.</text>
</comment>
<dbReference type="Proteomes" id="UP001208570">
    <property type="component" value="Unassembled WGS sequence"/>
</dbReference>
<feature type="domain" description="PH" evidence="3">
    <location>
        <begin position="1860"/>
        <end position="1964"/>
    </location>
</feature>
<evidence type="ECO:0000256" key="1">
    <source>
        <dbReference type="ARBA" id="ARBA00007471"/>
    </source>
</evidence>
<organism evidence="7 8">
    <name type="scientific">Paralvinella palmiformis</name>
    <dbReference type="NCBI Taxonomy" id="53620"/>
    <lineage>
        <taxon>Eukaryota</taxon>
        <taxon>Metazoa</taxon>
        <taxon>Spiralia</taxon>
        <taxon>Lophotrochozoa</taxon>
        <taxon>Annelida</taxon>
        <taxon>Polychaeta</taxon>
        <taxon>Sedentaria</taxon>
        <taxon>Canalipalpata</taxon>
        <taxon>Terebellida</taxon>
        <taxon>Terebelliformia</taxon>
        <taxon>Alvinellidae</taxon>
        <taxon>Paralvinella</taxon>
    </lineage>
</organism>
<dbReference type="PANTHER" id="PTHR10807">
    <property type="entry name" value="MYOTUBULARIN-RELATED"/>
    <property type="match status" value="1"/>
</dbReference>
<comment type="caution">
    <text evidence="7">The sequence shown here is derived from an EMBL/GenBank/DDBJ whole genome shotgun (WGS) entry which is preliminary data.</text>
</comment>
<evidence type="ECO:0000313" key="7">
    <source>
        <dbReference type="EMBL" id="KAK2168111.1"/>
    </source>
</evidence>
<feature type="domain" description="Myotubularin phosphatase" evidence="6">
    <location>
        <begin position="1109"/>
        <end position="1645"/>
    </location>
</feature>
<dbReference type="Pfam" id="PF03456">
    <property type="entry name" value="uDENN"/>
    <property type="match status" value="1"/>
</dbReference>
<dbReference type="InterPro" id="IPR002219">
    <property type="entry name" value="PKC_DAG/PE"/>
</dbReference>
<dbReference type="InterPro" id="IPR043153">
    <property type="entry name" value="DENN_C"/>
</dbReference>
<dbReference type="PROSITE" id="PS50211">
    <property type="entry name" value="DENN"/>
    <property type="match status" value="1"/>
</dbReference>
<feature type="region of interest" description="Disordered" evidence="2">
    <location>
        <begin position="1303"/>
        <end position="1343"/>
    </location>
</feature>
<dbReference type="SUPFAM" id="SSF52799">
    <property type="entry name" value="(Phosphotyrosine protein) phosphatases II"/>
    <property type="match status" value="1"/>
</dbReference>
<proteinExistence type="inferred from homology"/>
<dbReference type="PROSITE" id="PS50003">
    <property type="entry name" value="PH_DOMAIN"/>
    <property type="match status" value="1"/>
</dbReference>
<feature type="domain" description="Phorbol-ester/DAG-type" evidence="4">
    <location>
        <begin position="1780"/>
        <end position="1830"/>
    </location>
</feature>
<evidence type="ECO:0008006" key="9">
    <source>
        <dbReference type="Google" id="ProtNLM"/>
    </source>
</evidence>
<sequence length="1964" mass="221998">MFCQPAGWQLTMQKQQPTFFVSVLTDTDAERHYCAVLTFSEDVILPSTPSNDLADDEEEDGLTLGSTNGGHVTRVYAPKSLVLVSRLSYFETFRNCLGLIYTVHIENSNVELETLIGNILGCIHVPPPGGPQIRFSIGAGDRQALQPPLCSSIPCTSNSVAMLFKHLGIHNTISVFCAALSDLKVLFMSQSFTRLTEASHALSALMYPLKYSYVYVPILPSRLLEVLSTPTPFIAGVHSSLHDDVADLLDVIVADLDGGSIHLPEHAHLSYMPSNLRERMVHALNLILHPELLLADDAFPGSSPRTSSIEMVDKEIRAVFLRFFAELLFGYRSCLTIVRIHDESVIRFHKASFLGQRGLVEDEFTKRVLDSMSFNMFVGDRGPPYRVCDIFDEVFASMQDVLKTEQENPERLLHNIRDLAQQLYHNECPNIQPYAQKVPKPTDGAHMRIHQPIFPHIDERKTLEIIEEGMAKFSLKSKLNQLRPQQPRIVPNGPHVSATTDRLMLISMNARRLEVLRSAIGYIFENKISDARKIFPAVLKALKSKVARLAMVDELRYYVQNNRSTLEHQQFDLVVRLLNCALQNESPMDENSIAAAILPLAHDFCRKLCTGVYQFAYTCIQEHPVWSSREFWEATFYKDVEYEIRQLYLPQYQEHMYPPDKSAPSPRNSPELSGSWSRDSIRSSGMTPESKRRVMLQHAHSYRARDISALEIAAEQMRVWQSLSDSKQKEAIATEESTVYSQAIHYANRMVSLRVPLDATKNIPNTTAMLEGESMSSNITNSVPESDSYEAESEFDEQDVSDVSSTVVKFVNRFTDKVCGECGVTADHIKSLHAMIPGVVDIHIEALERVQQECKRLPPIQKPKIFDPVMLPGEDAVISRLRVYLVPDGREEGTGGPSGGPALLPAEGGLVLTTYRIIFKGAPCDPLVSEQTICRSFPIASLTREKKINIQPLSQLDQWLSEGMQLRSNTFQLMKLAFDEEVNPEHIEDLRKLLIKLRFPSGVGETFAFASYPLIQSGHSKSNKEKHASLKGFAKRTLLKTARKAGFKPKEPSRKPKLILQTPPMSRRMTAGVDGRDRPSSYYIDDELSVIDEQDITVAIQTDSKNVERLAERLYVRDYNRLGIGTLNANQTKRSDAFRLTLINNNYSVCKSYPAVLAVPQTISDDSIRKFARSHRQYRFPVVTWRHPRTRAVLLRASGFHSKGVMEMLKGKPNAPSGGSTTEISSTSLEQEKYFAALTAVLPSGNSYGSPELDFDPLGSSRSSLDSLALDSMLLWDSPPEGAGRRQGGHSRLSRVVTTFRNSGGKARSLGRASSARDHGRSSTSTLPTGYNNHHIPKQNGMLEPGEVADNVASSLHKAALYVLGEKNHVKAIRQESYPKCYFNPVDYQDVRHVKASFKKLMRACVPTAYSSDKGFLKAVEDSEWLLQLQNMMVIAGAVVDLIDGWGSSVMLCLEDGWDFTTQVASIAQMLLDPYYRTFEGFRTLIEKEWLSFGHRFTHRSNQTMANQASGFAPVFLQFLDVVHQIHRQFPLSFEFNQYYLKFIAYHYVSCRFRTFMLDNECERVEAGWLLEERHRSQSVDMGSDADSLISERITSNGTSIWDYIDMYNKRSPIFFNFLYSPLEQDSVLRPYSNMANLQIWEYYLEDDLACGPSYDFESFAKETQIQESQDLNTDSSAPIPLHRKVFTSCYHNIDQLMPDHFSYIMAEIAQLEQELGQRTEQWSLLWERLEPPSREQLRRQLSFSTHLVRSHGVSVHKRSTIEFLAKGKIGDSSKMFSQPHRFEKFSYTTPAYCDYCSHLLWGLAKTGMRCTDCGYNSHEKCVPHAPKNCTRVPLTEARHSATSIAKSSIAETSSIMSETRTHEGYLCKQGALLKGWKQRWFVLDSMKHQLRYYDSPDDSNCKGFIDLADVECVQALNNIQGIPKKAGENAFFEMKTTKRLYCFGAPDAKAAEEWVEKIQNSIQ</sequence>
<dbReference type="InterPro" id="IPR001849">
    <property type="entry name" value="PH_domain"/>
</dbReference>
<dbReference type="PROSITE" id="PS50081">
    <property type="entry name" value="ZF_DAG_PE_2"/>
    <property type="match status" value="1"/>
</dbReference>
<evidence type="ECO:0000313" key="8">
    <source>
        <dbReference type="Proteomes" id="UP001208570"/>
    </source>
</evidence>
<dbReference type="SMART" id="SM00801">
    <property type="entry name" value="dDENN"/>
    <property type="match status" value="1"/>
</dbReference>
<dbReference type="FunFam" id="3.40.50.11500:FF:000006">
    <property type="entry name" value="SET binding factor 2"/>
    <property type="match status" value="1"/>
</dbReference>
<dbReference type="CDD" id="cd20827">
    <property type="entry name" value="C1_Sbf-like"/>
    <property type="match status" value="1"/>
</dbReference>
<dbReference type="GO" id="GO:0016020">
    <property type="term" value="C:membrane"/>
    <property type="evidence" value="ECO:0007669"/>
    <property type="project" value="TreeGrafter"/>
</dbReference>
<evidence type="ECO:0000259" key="6">
    <source>
        <dbReference type="PROSITE" id="PS51339"/>
    </source>
</evidence>
<dbReference type="Gene3D" id="3.40.50.11500">
    <property type="match status" value="1"/>
</dbReference>
<evidence type="ECO:0000256" key="2">
    <source>
        <dbReference type="SAM" id="MobiDB-lite"/>
    </source>
</evidence>
<name>A0AAD9KBG4_9ANNE</name>
<dbReference type="InterPro" id="IPR022096">
    <property type="entry name" value="SBF1/SBF2"/>
</dbReference>
<protein>
    <recommendedName>
        <fullName evidence="9">Myotubularin-related protein 13</fullName>
    </recommendedName>
</protein>
<dbReference type="Pfam" id="PF00130">
    <property type="entry name" value="C1_1"/>
    <property type="match status" value="1"/>
</dbReference>
<feature type="compositionally biased region" description="Polar residues" evidence="2">
    <location>
        <begin position="1322"/>
        <end position="1332"/>
    </location>
</feature>
<dbReference type="Pfam" id="PF02141">
    <property type="entry name" value="DENN"/>
    <property type="match status" value="1"/>
</dbReference>
<dbReference type="PANTHER" id="PTHR10807:SF109">
    <property type="entry name" value="SET DOMAIN BINDING FACTOR, ISOFORM A"/>
    <property type="match status" value="1"/>
</dbReference>
<dbReference type="InterPro" id="IPR037516">
    <property type="entry name" value="Tripartite_DENN"/>
</dbReference>
<dbReference type="Gene3D" id="3.30.450.200">
    <property type="match status" value="1"/>
</dbReference>
<feature type="compositionally biased region" description="Low complexity" evidence="2">
    <location>
        <begin position="673"/>
        <end position="685"/>
    </location>
</feature>
<dbReference type="FunFam" id="2.30.29.30:FF:000286">
    <property type="entry name" value="PH-protein kinase domain containing protein"/>
    <property type="match status" value="1"/>
</dbReference>
<feature type="region of interest" description="Disordered" evidence="2">
    <location>
        <begin position="657"/>
        <end position="692"/>
    </location>
</feature>
<dbReference type="EMBL" id="JAODUP010000020">
    <property type="protein sequence ID" value="KAK2168111.1"/>
    <property type="molecule type" value="Genomic_DNA"/>
</dbReference>
<dbReference type="Pfam" id="PF12335">
    <property type="entry name" value="SBF2"/>
    <property type="match status" value="1"/>
</dbReference>
<dbReference type="InterPro" id="IPR001194">
    <property type="entry name" value="cDENN_dom"/>
</dbReference>
<dbReference type="InterPro" id="IPR004182">
    <property type="entry name" value="GRAM"/>
</dbReference>
<dbReference type="PROSITE" id="PS00479">
    <property type="entry name" value="ZF_DAG_PE_1"/>
    <property type="match status" value="1"/>
</dbReference>
<dbReference type="InterPro" id="IPR030564">
    <property type="entry name" value="Myotubularin"/>
</dbReference>
<dbReference type="SMART" id="SM00799">
    <property type="entry name" value="DENN"/>
    <property type="match status" value="1"/>
</dbReference>